<protein>
    <recommendedName>
        <fullName evidence="5">Maleylpyruvate isomerase family mycothiol-dependent enzyme</fullName>
    </recommendedName>
</protein>
<dbReference type="InterPro" id="IPR017517">
    <property type="entry name" value="Maleyloyr_isom"/>
</dbReference>
<dbReference type="Proteomes" id="UP000597989">
    <property type="component" value="Unassembled WGS sequence"/>
</dbReference>
<dbReference type="Pfam" id="PF07398">
    <property type="entry name" value="MDMPI_C"/>
    <property type="match status" value="1"/>
</dbReference>
<feature type="domain" description="Mycothiol-dependent maleylpyruvate isomerase metal-binding" evidence="2">
    <location>
        <begin position="23"/>
        <end position="166"/>
    </location>
</feature>
<comment type="caution">
    <text evidence="3">The sequence shown here is derived from an EMBL/GenBank/DDBJ whole genome shotgun (WGS) entry which is preliminary data.</text>
</comment>
<evidence type="ECO:0000259" key="1">
    <source>
        <dbReference type="Pfam" id="PF07398"/>
    </source>
</evidence>
<dbReference type="GO" id="GO:0046872">
    <property type="term" value="F:metal ion binding"/>
    <property type="evidence" value="ECO:0007669"/>
    <property type="project" value="InterPro"/>
</dbReference>
<sequence>MTTIVRAHDVARTDHAHATDLMRPEVEAMQALLGELPASEWLVETDCPGWTVRDVVSHLIGNAEVTLDNELMARRVREGTERYPRLPLLNAMNEAAVDGWRDRQTNELATEFTRLWWQLLDALPSMPDAVRDRMFDSGYPDVPPVSLGYVVDVVLTRDMWMHRIDICRATGRTFATHAHDRGVVEQVLRDLDDEWAGPAFVLHLTGAVPGDWQIGDDAPVAALQGDALGVMRSLSGRRAPEANVTVHRGEPGLAPTLQSARVIF</sequence>
<dbReference type="NCBIfam" id="TIGR03083">
    <property type="entry name" value="maleylpyruvate isomerase family mycothiol-dependent enzyme"/>
    <property type="match status" value="1"/>
</dbReference>
<evidence type="ECO:0000259" key="2">
    <source>
        <dbReference type="Pfam" id="PF11716"/>
    </source>
</evidence>
<accession>A0A917JVX4</accession>
<feature type="domain" description="MDMPI C-terminal" evidence="1">
    <location>
        <begin position="179"/>
        <end position="255"/>
    </location>
</feature>
<dbReference type="EMBL" id="BMMT01000008">
    <property type="protein sequence ID" value="GGI88823.1"/>
    <property type="molecule type" value="Genomic_DNA"/>
</dbReference>
<dbReference type="AlphaFoldDB" id="A0A917JVX4"/>
<evidence type="ECO:0008006" key="5">
    <source>
        <dbReference type="Google" id="ProtNLM"/>
    </source>
</evidence>
<evidence type="ECO:0000313" key="4">
    <source>
        <dbReference type="Proteomes" id="UP000597989"/>
    </source>
</evidence>
<dbReference type="SUPFAM" id="SSF109854">
    <property type="entry name" value="DinB/YfiT-like putative metalloenzymes"/>
    <property type="match status" value="1"/>
</dbReference>
<reference evidence="3 4" key="1">
    <citation type="journal article" date="2014" name="Int. J. Syst. Evol. Microbiol.">
        <title>Complete genome sequence of Corynebacterium casei LMG S-19264T (=DSM 44701T), isolated from a smear-ripened cheese.</title>
        <authorList>
            <consortium name="US DOE Joint Genome Institute (JGI-PGF)"/>
            <person name="Walter F."/>
            <person name="Albersmeier A."/>
            <person name="Kalinowski J."/>
            <person name="Ruckert C."/>
        </authorList>
    </citation>
    <scope>NUCLEOTIDE SEQUENCE [LARGE SCALE GENOMIC DNA]</scope>
    <source>
        <strain evidence="3 4">CGMCC 4.7206</strain>
    </source>
</reference>
<dbReference type="InterPro" id="IPR024344">
    <property type="entry name" value="MDMPI_metal-binding"/>
</dbReference>
<organism evidence="3 4">
    <name type="scientific">Saccharopolyspora thermophila</name>
    <dbReference type="NCBI Taxonomy" id="89367"/>
    <lineage>
        <taxon>Bacteria</taxon>
        <taxon>Bacillati</taxon>
        <taxon>Actinomycetota</taxon>
        <taxon>Actinomycetes</taxon>
        <taxon>Pseudonocardiales</taxon>
        <taxon>Pseudonocardiaceae</taxon>
        <taxon>Saccharopolyspora</taxon>
    </lineage>
</organism>
<gene>
    <name evidence="3" type="ORF">GCM10011581_27410</name>
</gene>
<evidence type="ECO:0000313" key="3">
    <source>
        <dbReference type="EMBL" id="GGI88823.1"/>
    </source>
</evidence>
<name>A0A917JVX4_9PSEU</name>
<dbReference type="Pfam" id="PF11716">
    <property type="entry name" value="MDMPI_N"/>
    <property type="match status" value="1"/>
</dbReference>
<dbReference type="InterPro" id="IPR010872">
    <property type="entry name" value="MDMPI_C-term_domain"/>
</dbReference>
<proteinExistence type="predicted"/>
<dbReference type="InterPro" id="IPR034660">
    <property type="entry name" value="DinB/YfiT-like"/>
</dbReference>
<dbReference type="RefSeq" id="WP_188987725.1">
    <property type="nucleotide sequence ID" value="NZ_BMMT01000008.1"/>
</dbReference>
<dbReference type="Gene3D" id="1.20.120.450">
    <property type="entry name" value="dinb family like domain"/>
    <property type="match status" value="1"/>
</dbReference>